<evidence type="ECO:0000313" key="1">
    <source>
        <dbReference type="EMBL" id="KAG6524082.1"/>
    </source>
</evidence>
<keyword evidence="2" id="KW-1185">Reference proteome</keyword>
<dbReference type="Proteomes" id="UP000734854">
    <property type="component" value="Unassembled WGS sequence"/>
</dbReference>
<organism evidence="1 2">
    <name type="scientific">Zingiber officinale</name>
    <name type="common">Ginger</name>
    <name type="synonym">Amomum zingiber</name>
    <dbReference type="NCBI Taxonomy" id="94328"/>
    <lineage>
        <taxon>Eukaryota</taxon>
        <taxon>Viridiplantae</taxon>
        <taxon>Streptophyta</taxon>
        <taxon>Embryophyta</taxon>
        <taxon>Tracheophyta</taxon>
        <taxon>Spermatophyta</taxon>
        <taxon>Magnoliopsida</taxon>
        <taxon>Liliopsida</taxon>
        <taxon>Zingiberales</taxon>
        <taxon>Zingiberaceae</taxon>
        <taxon>Zingiber</taxon>
    </lineage>
</organism>
<comment type="caution">
    <text evidence="1">The sequence shown here is derived from an EMBL/GenBank/DDBJ whole genome shotgun (WGS) entry which is preliminary data.</text>
</comment>
<dbReference type="AlphaFoldDB" id="A0A8J5HGQ6"/>
<evidence type="ECO:0000313" key="2">
    <source>
        <dbReference type="Proteomes" id="UP000734854"/>
    </source>
</evidence>
<reference evidence="1 2" key="1">
    <citation type="submission" date="2020-08" db="EMBL/GenBank/DDBJ databases">
        <title>Plant Genome Project.</title>
        <authorList>
            <person name="Zhang R.-G."/>
        </authorList>
    </citation>
    <scope>NUCLEOTIDE SEQUENCE [LARGE SCALE GENOMIC DNA]</scope>
    <source>
        <tissue evidence="1">Rhizome</tissue>
    </source>
</reference>
<name>A0A8J5HGQ6_ZINOF</name>
<sequence>MNDSISLSFLGYQATKNPQARRLSSFDTEELRNEGEEEFAGVFISFIEGYGQPDTTERWDTLGEPSGRYDYYVNYTAPPIQPFIPATKLSWGDENEDEDQHTDNEAVFPSIWEDTPWEDDPYFEIEDLPVAEEPYTDEAEEEREAYFLGLKDLENDYPTISSISVLLGENQALPIHWDNSDDESNNYWQQIVEQAEQQWSVTQNLTEGVNELTIQDDTTSVEGVDIKFEHIEGVNNELADTLSRLVHHIANKATLSENQIQLLSQVGDSVEETQDANDMIKGVLGRTIMALFTKVTPVKDTGN</sequence>
<protein>
    <submittedName>
        <fullName evidence="1">Uncharacterized protein</fullName>
    </submittedName>
</protein>
<dbReference type="EMBL" id="JACMSC010000004">
    <property type="protein sequence ID" value="KAG6524082.1"/>
    <property type="molecule type" value="Genomic_DNA"/>
</dbReference>
<proteinExistence type="predicted"/>
<accession>A0A8J5HGQ6</accession>
<gene>
    <name evidence="1" type="ORF">ZIOFF_013972</name>
</gene>